<proteinExistence type="predicted"/>
<dbReference type="RefSeq" id="WP_166227889.1">
    <property type="nucleotide sequence ID" value="NZ_CP049989.1"/>
</dbReference>
<accession>A0A6G8IIZ5</accession>
<dbReference type="KEGG" id="hcz:G9Q37_13680"/>
<dbReference type="Proteomes" id="UP000503162">
    <property type="component" value="Chromosome"/>
</dbReference>
<protein>
    <submittedName>
        <fullName evidence="2">Uncharacterized protein</fullName>
    </submittedName>
</protein>
<sequence length="249" mass="26051">MKLNLSQVVAATCLASLPVIASAELSANISLASNYKTRGQDQDLRKGQLRPALQGGFDYSHSSGFYAGNWNSTVNFSTGADGPTANLESDFYAGYKLSSGYLSWDFGAIRYQYTGASAANTNELYVGLGIGPVVAKYYHTVSTDYFNAAGAAGGSGLKGKGTGYLNVSYAQEIMPALTLKASVGYTSYSSDISAPNYVDYSIGAAYDLGDGFSVSGALVGATRKNDYLGKADGKSVNANTVVVMFTKAM</sequence>
<dbReference type="AlphaFoldDB" id="A0A6G8IIZ5"/>
<dbReference type="NCBIfam" id="TIGR02001">
    <property type="entry name" value="gcw_chp"/>
    <property type="match status" value="1"/>
</dbReference>
<gene>
    <name evidence="2" type="ORF">G9Q37_13680</name>
</gene>
<dbReference type="Pfam" id="PF09694">
    <property type="entry name" value="Gcw_chp"/>
    <property type="match status" value="1"/>
</dbReference>
<keyword evidence="1" id="KW-0732">Signal</keyword>
<evidence type="ECO:0000256" key="1">
    <source>
        <dbReference type="SAM" id="SignalP"/>
    </source>
</evidence>
<dbReference type="InterPro" id="IPR010239">
    <property type="entry name" value="CHP02001"/>
</dbReference>
<keyword evidence="3" id="KW-1185">Reference proteome</keyword>
<organism evidence="2 3">
    <name type="scientific">Hydrogenophaga crocea</name>
    <dbReference type="NCBI Taxonomy" id="2716225"/>
    <lineage>
        <taxon>Bacteria</taxon>
        <taxon>Pseudomonadati</taxon>
        <taxon>Pseudomonadota</taxon>
        <taxon>Betaproteobacteria</taxon>
        <taxon>Burkholderiales</taxon>
        <taxon>Comamonadaceae</taxon>
        <taxon>Hydrogenophaga</taxon>
    </lineage>
</organism>
<feature type="chain" id="PRO_5026333996" evidence="1">
    <location>
        <begin position="22"/>
        <end position="249"/>
    </location>
</feature>
<reference evidence="2 3" key="1">
    <citation type="submission" date="2020-03" db="EMBL/GenBank/DDBJ databases">
        <title>Hydrogenophaga sp. nov. isolated from cyanobacterial mat.</title>
        <authorList>
            <person name="Thorat V."/>
            <person name="Kirdat K."/>
            <person name="Tiwarekar B."/>
            <person name="Costa E.D."/>
            <person name="Yadav A."/>
        </authorList>
    </citation>
    <scope>NUCLEOTIDE SEQUENCE [LARGE SCALE GENOMIC DNA]</scope>
    <source>
        <strain evidence="2 3">BA0156</strain>
    </source>
</reference>
<evidence type="ECO:0000313" key="2">
    <source>
        <dbReference type="EMBL" id="QIM53121.1"/>
    </source>
</evidence>
<evidence type="ECO:0000313" key="3">
    <source>
        <dbReference type="Proteomes" id="UP000503162"/>
    </source>
</evidence>
<dbReference type="EMBL" id="CP049989">
    <property type="protein sequence ID" value="QIM53121.1"/>
    <property type="molecule type" value="Genomic_DNA"/>
</dbReference>
<feature type="signal peptide" evidence="1">
    <location>
        <begin position="1"/>
        <end position="21"/>
    </location>
</feature>
<name>A0A6G8IIZ5_9BURK</name>